<dbReference type="EMBL" id="JAEUBG010000781">
    <property type="protein sequence ID" value="KAH3687509.1"/>
    <property type="molecule type" value="Genomic_DNA"/>
</dbReference>
<comment type="caution">
    <text evidence="1">The sequence shown here is derived from an EMBL/GenBank/DDBJ whole genome shotgun (WGS) entry which is preliminary data.</text>
</comment>
<dbReference type="OrthoDB" id="10440645at2759"/>
<proteinExistence type="predicted"/>
<reference evidence="1" key="2">
    <citation type="submission" date="2021-01" db="EMBL/GenBank/DDBJ databases">
        <authorList>
            <person name="Schikora-Tamarit M.A."/>
        </authorList>
    </citation>
    <scope>NUCLEOTIDE SEQUENCE</scope>
    <source>
        <strain evidence="1">CBS2887</strain>
    </source>
</reference>
<name>A0A9P8QDG9_WICPI</name>
<evidence type="ECO:0000313" key="2">
    <source>
        <dbReference type="Proteomes" id="UP000774326"/>
    </source>
</evidence>
<protein>
    <submittedName>
        <fullName evidence="1">Uncharacterized protein</fullName>
    </submittedName>
</protein>
<reference evidence="1" key="1">
    <citation type="journal article" date="2021" name="Open Biol.">
        <title>Shared evolutionary footprints suggest mitochondrial oxidative damage underlies multiple complex I losses in fungi.</title>
        <authorList>
            <person name="Schikora-Tamarit M.A."/>
            <person name="Marcet-Houben M."/>
            <person name="Nosek J."/>
            <person name="Gabaldon T."/>
        </authorList>
    </citation>
    <scope>NUCLEOTIDE SEQUENCE</scope>
    <source>
        <strain evidence="1">CBS2887</strain>
    </source>
</reference>
<organism evidence="1 2">
    <name type="scientific">Wickerhamomyces pijperi</name>
    <name type="common">Yeast</name>
    <name type="synonym">Pichia pijperi</name>
    <dbReference type="NCBI Taxonomy" id="599730"/>
    <lineage>
        <taxon>Eukaryota</taxon>
        <taxon>Fungi</taxon>
        <taxon>Dikarya</taxon>
        <taxon>Ascomycota</taxon>
        <taxon>Saccharomycotina</taxon>
        <taxon>Saccharomycetes</taxon>
        <taxon>Phaffomycetales</taxon>
        <taxon>Wickerhamomycetaceae</taxon>
        <taxon>Wickerhamomyces</taxon>
    </lineage>
</organism>
<accession>A0A9P8QDG9</accession>
<keyword evidence="2" id="KW-1185">Reference proteome</keyword>
<sequence>MFVEQRLPLCNHTLFFVIQNDNLNWSTGLNSRGHFHQSHVERSITIDIDDNSVWLGDLGTNGGWALDGMVDLIGMACLKMEAVTSFGKSTKTGPGLPEVAISKASLIRLGNSATSLTITFHLVQDLEIPTTSASWKASVPMADVAT</sequence>
<gene>
    <name evidence="1" type="ORF">WICPIJ_001503</name>
</gene>
<dbReference type="AlphaFoldDB" id="A0A9P8QDG9"/>
<dbReference type="Proteomes" id="UP000774326">
    <property type="component" value="Unassembled WGS sequence"/>
</dbReference>
<evidence type="ECO:0000313" key="1">
    <source>
        <dbReference type="EMBL" id="KAH3687509.1"/>
    </source>
</evidence>